<gene>
    <name evidence="1" type="ORF">PMKS-003862</name>
</gene>
<evidence type="ECO:0000313" key="2">
    <source>
        <dbReference type="Proteomes" id="UP000186136"/>
    </source>
</evidence>
<organism evidence="1 2">
    <name type="scientific">Pichia membranifaciens</name>
    <dbReference type="NCBI Taxonomy" id="4926"/>
    <lineage>
        <taxon>Eukaryota</taxon>
        <taxon>Fungi</taxon>
        <taxon>Dikarya</taxon>
        <taxon>Ascomycota</taxon>
        <taxon>Saccharomycotina</taxon>
        <taxon>Pichiomycetes</taxon>
        <taxon>Pichiales</taxon>
        <taxon>Pichiaceae</taxon>
        <taxon>Pichia</taxon>
    </lineage>
</organism>
<dbReference type="EMBL" id="BDGI01000175">
    <property type="protein sequence ID" value="GAV30351.1"/>
    <property type="molecule type" value="Genomic_DNA"/>
</dbReference>
<protein>
    <submittedName>
        <fullName evidence="1">Uncharacterized protein</fullName>
    </submittedName>
</protein>
<comment type="caution">
    <text evidence="1">The sequence shown here is derived from an EMBL/GenBank/DDBJ whole genome shotgun (WGS) entry which is preliminary data.</text>
</comment>
<evidence type="ECO:0000313" key="1">
    <source>
        <dbReference type="EMBL" id="GAV30351.1"/>
    </source>
</evidence>
<name>A0A1Q2YLJ0_9ASCO</name>
<proteinExistence type="predicted"/>
<accession>A0A1Q2YLJ0</accession>
<keyword evidence="2" id="KW-1185">Reference proteome</keyword>
<dbReference type="OrthoDB" id="3997888at2759"/>
<reference evidence="1 2" key="1">
    <citation type="submission" date="2016-08" db="EMBL/GenBank/DDBJ databases">
        <title>Whole genome shotgun sequence of Pichia membranifaciens KS47-1.</title>
        <authorList>
            <person name="Konishi M."/>
            <person name="Ishida M."/>
            <person name="Arakawa T."/>
            <person name="Kato Y."/>
            <person name="Horiuchi J."/>
        </authorList>
    </citation>
    <scope>NUCLEOTIDE SEQUENCE [LARGE SCALE GENOMIC DNA]</scope>
    <source>
        <strain evidence="1 2">KS47-1</strain>
    </source>
</reference>
<dbReference type="AlphaFoldDB" id="A0A1Q2YLJ0"/>
<dbReference type="Proteomes" id="UP000186136">
    <property type="component" value="Unassembled WGS sequence"/>
</dbReference>
<sequence>MSQGVDAQAFNNFADEEMKMLIGKEDWDSIHGLLMECLKNNETDNIVKSDKDKIVTEYTDFRQLQESNSNGAALGAAAGMTVGVAGGDCKGTVDTKLTQHSWSYPVDFTPDDLGVLYDMTMSGIDLENKDENRINDEVAEARSTSIDDLNNMANQTSGVFTLSQVLGENTQRSLGCSGKQKENVKGHIQELDCIIIEDSCDSDCAEDEITLDYIEKIREEKAESGTQQLPIELDSSNIIEIPNSSDDGGDDDGDFLGEIGSINLMNTESEVIEIANSSTCGDSDSDILLTGCPESGTQPLIDLNHLQQESELMVDHAVGSYERMIVPTSSPASSAVGSQEINVNDDNVFTRSVTEAAGRENENLVDNVAAVLSEIPDEPVTEEERVVVDIVVDIEKRMKHFEGWTVVMLKKQLGEWGVKNASKMGKKKLEETLLSICKNISSDKWDWAVDKFQTGEVLKFAEWESEHSGDVGEAVVTDMMIRKAVMEQIKVLLKEDSGLYYDVLRYKPLNLNMVLGKLAETSDRKVVCDCLDGLGICWTEVG</sequence>